<keyword evidence="6 9" id="KW-1133">Transmembrane helix</keyword>
<evidence type="ECO:0000256" key="5">
    <source>
        <dbReference type="ARBA" id="ARBA00022792"/>
    </source>
</evidence>
<evidence type="ECO:0000256" key="4">
    <source>
        <dbReference type="ARBA" id="ARBA00022692"/>
    </source>
</evidence>
<gene>
    <name evidence="10" type="ORF">DARMORV10_C02P55530.1</name>
</gene>
<evidence type="ECO:0000313" key="10">
    <source>
        <dbReference type="EMBL" id="CAF1920501.1"/>
    </source>
</evidence>
<organism evidence="10">
    <name type="scientific">Brassica napus</name>
    <name type="common">Rape</name>
    <dbReference type="NCBI Taxonomy" id="3708"/>
    <lineage>
        <taxon>Eukaryota</taxon>
        <taxon>Viridiplantae</taxon>
        <taxon>Streptophyta</taxon>
        <taxon>Embryophyta</taxon>
        <taxon>Tracheophyta</taxon>
        <taxon>Spermatophyta</taxon>
        <taxon>Magnoliopsida</taxon>
        <taxon>eudicotyledons</taxon>
        <taxon>Gunneridae</taxon>
        <taxon>Pentapetalae</taxon>
        <taxon>rosids</taxon>
        <taxon>malvids</taxon>
        <taxon>Brassicales</taxon>
        <taxon>Brassicaceae</taxon>
        <taxon>Brassiceae</taxon>
        <taxon>Brassica</taxon>
    </lineage>
</organism>
<name>A0A816KVK8_BRANA</name>
<dbReference type="PANTHER" id="PTHR34372">
    <property type="entry name" value="CYTOCHROME C OXIDASE SUBUNIT 5C-2-RELATED"/>
    <property type="match status" value="1"/>
</dbReference>
<evidence type="ECO:0000256" key="9">
    <source>
        <dbReference type="SAM" id="Phobius"/>
    </source>
</evidence>
<comment type="function">
    <text evidence="1">This protein is one of the nuclear-coded polypeptide chains of cytochrome c oxidase, the terminal oxidase in mitochondrial electron transport.</text>
</comment>
<keyword evidence="4 9" id="KW-0812">Transmembrane</keyword>
<protein>
    <submittedName>
        <fullName evidence="10">(rape) hypothetical protein</fullName>
    </submittedName>
</protein>
<evidence type="ECO:0000256" key="1">
    <source>
        <dbReference type="ARBA" id="ARBA00002480"/>
    </source>
</evidence>
<evidence type="ECO:0000256" key="7">
    <source>
        <dbReference type="ARBA" id="ARBA00023128"/>
    </source>
</evidence>
<evidence type="ECO:0000256" key="3">
    <source>
        <dbReference type="ARBA" id="ARBA00009591"/>
    </source>
</evidence>
<keyword evidence="5" id="KW-0999">Mitochondrion inner membrane</keyword>
<keyword evidence="8 9" id="KW-0472">Membrane</keyword>
<dbReference type="InterPro" id="IPR008432">
    <property type="entry name" value="COX5C"/>
</dbReference>
<reference evidence="10" key="1">
    <citation type="submission" date="2021-01" db="EMBL/GenBank/DDBJ databases">
        <authorList>
            <consortium name="Genoscope - CEA"/>
            <person name="William W."/>
        </authorList>
    </citation>
    <scope>NUCLEOTIDE SEQUENCE</scope>
</reference>
<sequence>MLYRNRTDHRRGLAPIFGAAGKMLNRGMVKRVLSVVKELIIGLAAGGLWKMHHWNKQRKTRAFYDLLERGEISVIAAEDFGGPCEFVGVLPWFDPPRHDTTRHRLGMGSNMYPSASASLFGNHKDESLADVPVEQLIENAHAFAI</sequence>
<dbReference type="GO" id="GO:0005743">
    <property type="term" value="C:mitochondrial inner membrane"/>
    <property type="evidence" value="ECO:0007669"/>
    <property type="project" value="UniProtKB-SubCell"/>
</dbReference>
<accession>A0A816KVK8</accession>
<comment type="subcellular location">
    <subcellularLocation>
        <location evidence="2">Mitochondrion inner membrane</location>
    </subcellularLocation>
</comment>
<dbReference type="AlphaFoldDB" id="A0A816KVK8"/>
<evidence type="ECO:0000256" key="6">
    <source>
        <dbReference type="ARBA" id="ARBA00022989"/>
    </source>
</evidence>
<dbReference type="EMBL" id="HG994366">
    <property type="protein sequence ID" value="CAF1920501.1"/>
    <property type="molecule type" value="Genomic_DNA"/>
</dbReference>
<evidence type="ECO:0000256" key="8">
    <source>
        <dbReference type="ARBA" id="ARBA00023136"/>
    </source>
</evidence>
<keyword evidence="7" id="KW-0496">Mitochondrion</keyword>
<dbReference type="PANTHER" id="PTHR34372:SF10">
    <property type="entry name" value="CYTOCHROME C OXIDASE SUBUNIT 5C"/>
    <property type="match status" value="1"/>
</dbReference>
<feature type="transmembrane region" description="Helical" evidence="9">
    <location>
        <begin position="32"/>
        <end position="49"/>
    </location>
</feature>
<dbReference type="Proteomes" id="UP001295469">
    <property type="component" value="Chromosome C02"/>
</dbReference>
<comment type="similarity">
    <text evidence="3">Belongs to the cytochrome c oxidase subunit 5C family.</text>
</comment>
<proteinExistence type="inferred from homology"/>
<evidence type="ECO:0000256" key="2">
    <source>
        <dbReference type="ARBA" id="ARBA00004273"/>
    </source>
</evidence>